<name>A0A9D4U5I7_ADICA</name>
<dbReference type="Proteomes" id="UP000886520">
    <property type="component" value="Chromosome 23"/>
</dbReference>
<keyword evidence="3" id="KW-1185">Reference proteome</keyword>
<protein>
    <submittedName>
        <fullName evidence="2">Uncharacterized protein</fullName>
    </submittedName>
</protein>
<reference evidence="2" key="1">
    <citation type="submission" date="2021-01" db="EMBL/GenBank/DDBJ databases">
        <title>Adiantum capillus-veneris genome.</title>
        <authorList>
            <person name="Fang Y."/>
            <person name="Liao Q."/>
        </authorList>
    </citation>
    <scope>NUCLEOTIDE SEQUENCE</scope>
    <source>
        <strain evidence="2">H3</strain>
        <tissue evidence="2">Leaf</tissue>
    </source>
</reference>
<dbReference type="EMBL" id="JABFUD020000023">
    <property type="protein sequence ID" value="KAI5060854.1"/>
    <property type="molecule type" value="Genomic_DNA"/>
</dbReference>
<comment type="caution">
    <text evidence="2">The sequence shown here is derived from an EMBL/GenBank/DDBJ whole genome shotgun (WGS) entry which is preliminary data.</text>
</comment>
<evidence type="ECO:0000256" key="1">
    <source>
        <dbReference type="SAM" id="MobiDB-lite"/>
    </source>
</evidence>
<evidence type="ECO:0000313" key="2">
    <source>
        <dbReference type="EMBL" id="KAI5060854.1"/>
    </source>
</evidence>
<dbReference type="AlphaFoldDB" id="A0A9D4U5I7"/>
<sequence length="147" mass="15560">MMVSDFGRQSGFLKLVELKGRYLATLQLSAVNEQGEGRRRHCGHAWRDSRHLESACGEGAKKDSPTVGVEVVAASGGGVLARRAEGGTGQEGAISCQDRGPPRLQTGGAAGRWQTEAIGGGASDKGRPRVASEVRDPVYGLSQWWKA</sequence>
<feature type="region of interest" description="Disordered" evidence="1">
    <location>
        <begin position="82"/>
        <end position="109"/>
    </location>
</feature>
<proteinExistence type="predicted"/>
<gene>
    <name evidence="2" type="ORF">GOP47_0023359</name>
</gene>
<organism evidence="2 3">
    <name type="scientific">Adiantum capillus-veneris</name>
    <name type="common">Maidenhair fern</name>
    <dbReference type="NCBI Taxonomy" id="13818"/>
    <lineage>
        <taxon>Eukaryota</taxon>
        <taxon>Viridiplantae</taxon>
        <taxon>Streptophyta</taxon>
        <taxon>Embryophyta</taxon>
        <taxon>Tracheophyta</taxon>
        <taxon>Polypodiopsida</taxon>
        <taxon>Polypodiidae</taxon>
        <taxon>Polypodiales</taxon>
        <taxon>Pteridineae</taxon>
        <taxon>Pteridaceae</taxon>
        <taxon>Vittarioideae</taxon>
        <taxon>Adiantum</taxon>
    </lineage>
</organism>
<evidence type="ECO:0000313" key="3">
    <source>
        <dbReference type="Proteomes" id="UP000886520"/>
    </source>
</evidence>
<accession>A0A9D4U5I7</accession>